<evidence type="ECO:0000313" key="14">
    <source>
        <dbReference type="Proteomes" id="UP001629392"/>
    </source>
</evidence>
<evidence type="ECO:0000256" key="7">
    <source>
        <dbReference type="ARBA" id="ARBA00023116"/>
    </source>
</evidence>
<evidence type="ECO:0000313" key="13">
    <source>
        <dbReference type="EMBL" id="MFM0720802.1"/>
    </source>
</evidence>
<dbReference type="Pfam" id="PF03477">
    <property type="entry name" value="ATP-cone"/>
    <property type="match status" value="1"/>
</dbReference>
<name>A0ABW9ENZ6_9BURK</name>
<reference evidence="13 14" key="1">
    <citation type="journal article" date="2024" name="Chem. Sci.">
        <title>Discovery of megapolipeptins by genome mining of a Burkholderiales bacteria collection.</title>
        <authorList>
            <person name="Paulo B.S."/>
            <person name="Recchia M.J.J."/>
            <person name="Lee S."/>
            <person name="Fergusson C.H."/>
            <person name="Romanowski S.B."/>
            <person name="Hernandez A."/>
            <person name="Krull N."/>
            <person name="Liu D.Y."/>
            <person name="Cavanagh H."/>
            <person name="Bos A."/>
            <person name="Gray C.A."/>
            <person name="Murphy B.T."/>
            <person name="Linington R.G."/>
            <person name="Eustaquio A.S."/>
        </authorList>
    </citation>
    <scope>NUCLEOTIDE SEQUENCE [LARGE SCALE GENOMIC DNA]</scope>
    <source>
        <strain evidence="13 14">RL17-350-BIC-E</strain>
    </source>
</reference>
<keyword evidence="5 9" id="KW-0067">ATP-binding</keyword>
<dbReference type="RefSeq" id="WP_408149795.1">
    <property type="nucleotide sequence ID" value="NZ_JAQQCJ010000033.1"/>
</dbReference>
<dbReference type="SUPFAM" id="SSF48168">
    <property type="entry name" value="R1 subunit of ribonucleotide reductase, N-terminal domain"/>
    <property type="match status" value="1"/>
</dbReference>
<dbReference type="InterPro" id="IPR005144">
    <property type="entry name" value="ATP-cone_dom"/>
</dbReference>
<gene>
    <name evidence="13" type="ORF">PQQ73_31270</name>
</gene>
<keyword evidence="7 10" id="KW-0215">Deoxyribonucleotide synthesis</keyword>
<feature type="compositionally biased region" description="Low complexity" evidence="11">
    <location>
        <begin position="16"/>
        <end position="25"/>
    </location>
</feature>
<organism evidence="13 14">
    <name type="scientific">Paraburkholderia strydomiana</name>
    <dbReference type="NCBI Taxonomy" id="1245417"/>
    <lineage>
        <taxon>Bacteria</taxon>
        <taxon>Pseudomonadati</taxon>
        <taxon>Pseudomonadota</taxon>
        <taxon>Betaproteobacteria</taxon>
        <taxon>Burkholderiales</taxon>
        <taxon>Burkholderiaceae</taxon>
        <taxon>Paraburkholderia</taxon>
    </lineage>
</organism>
<dbReference type="Pfam" id="PF02867">
    <property type="entry name" value="Ribonuc_red_lgC"/>
    <property type="match status" value="1"/>
</dbReference>
<feature type="compositionally biased region" description="Polar residues" evidence="11">
    <location>
        <begin position="1"/>
        <end position="11"/>
    </location>
</feature>
<evidence type="ECO:0000256" key="2">
    <source>
        <dbReference type="ARBA" id="ARBA00012274"/>
    </source>
</evidence>
<protein>
    <recommendedName>
        <fullName evidence="2 10">Ribonucleoside-diphosphate reductase</fullName>
        <ecNumber evidence="2 10">1.17.4.1</ecNumber>
    </recommendedName>
</protein>
<evidence type="ECO:0000259" key="12">
    <source>
        <dbReference type="PROSITE" id="PS51161"/>
    </source>
</evidence>
<dbReference type="SUPFAM" id="SSF51998">
    <property type="entry name" value="PFL-like glycyl radical enzymes"/>
    <property type="match status" value="1"/>
</dbReference>
<feature type="domain" description="ATP-cone" evidence="12">
    <location>
        <begin position="38"/>
        <end position="138"/>
    </location>
</feature>
<comment type="catalytic activity">
    <reaction evidence="8 10">
        <text>a 2'-deoxyribonucleoside 5'-diphosphate + [thioredoxin]-disulfide + H2O = a ribonucleoside 5'-diphosphate + [thioredoxin]-dithiol</text>
        <dbReference type="Rhea" id="RHEA:23252"/>
        <dbReference type="Rhea" id="RHEA-COMP:10698"/>
        <dbReference type="Rhea" id="RHEA-COMP:10700"/>
        <dbReference type="ChEBI" id="CHEBI:15377"/>
        <dbReference type="ChEBI" id="CHEBI:29950"/>
        <dbReference type="ChEBI" id="CHEBI:50058"/>
        <dbReference type="ChEBI" id="CHEBI:57930"/>
        <dbReference type="ChEBI" id="CHEBI:73316"/>
        <dbReference type="EC" id="1.17.4.1"/>
    </reaction>
</comment>
<dbReference type="Gene3D" id="3.20.70.20">
    <property type="match status" value="1"/>
</dbReference>
<dbReference type="PROSITE" id="PS51161">
    <property type="entry name" value="ATP_CONE"/>
    <property type="match status" value="2"/>
</dbReference>
<evidence type="ECO:0000256" key="5">
    <source>
        <dbReference type="ARBA" id="ARBA00022840"/>
    </source>
</evidence>
<dbReference type="PROSITE" id="PS00089">
    <property type="entry name" value="RIBORED_LARGE"/>
    <property type="match status" value="1"/>
</dbReference>
<dbReference type="InterPro" id="IPR000788">
    <property type="entry name" value="RNR_lg_C"/>
</dbReference>
<evidence type="ECO:0000256" key="11">
    <source>
        <dbReference type="SAM" id="MobiDB-lite"/>
    </source>
</evidence>
<dbReference type="NCBIfam" id="TIGR02506">
    <property type="entry name" value="NrdE_NrdA"/>
    <property type="match status" value="1"/>
</dbReference>
<evidence type="ECO:0000256" key="3">
    <source>
        <dbReference type="ARBA" id="ARBA00022533"/>
    </source>
</evidence>
<dbReference type="PANTHER" id="PTHR11573">
    <property type="entry name" value="RIBONUCLEOSIDE-DIPHOSPHATE REDUCTASE LARGE CHAIN"/>
    <property type="match status" value="1"/>
</dbReference>
<feature type="domain" description="ATP-cone" evidence="12">
    <location>
        <begin position="151"/>
        <end position="240"/>
    </location>
</feature>
<keyword evidence="6 10" id="KW-0560">Oxidoreductase</keyword>
<dbReference type="PRINTS" id="PR01183">
    <property type="entry name" value="RIBORDTASEM1"/>
</dbReference>
<comment type="similarity">
    <text evidence="1 10">Belongs to the ribonucleoside diphosphate reductase large chain family.</text>
</comment>
<evidence type="ECO:0000256" key="8">
    <source>
        <dbReference type="ARBA" id="ARBA00047754"/>
    </source>
</evidence>
<evidence type="ECO:0000256" key="6">
    <source>
        <dbReference type="ARBA" id="ARBA00023002"/>
    </source>
</evidence>
<dbReference type="InterPro" id="IPR013346">
    <property type="entry name" value="NrdE_NrdA_C"/>
</dbReference>
<sequence>MQTTDNVTTRYEGSPTGQAFGQAQGAQALAPQTTYADYKVIRRNGSVVSFEPSKIAIAVTKAFLAVNGGQGAASARVRELVEQLTQSVVRALVRSRPNGGTFHIEDIQDQVELALMRGGEHNVARAYVLYREKRTQARGHDEQVAASAPGLNVTDNGVTRPLDLVALRGIIESACANLGDAVSADPIIAETVKNLYEGVPMSQVYDSAILAARTMIEKDPAYSQVTARILLHTIRREILEEEVTQAEMGERYAEYFPQFIKRGVQAELLDDKLLQFDLKRLGAALDNNRDLQFGYLGLQTLYDRYFLHHDNVRIEMPQAFFMRVAMGLSLNEIDREARAIEFYNVLSSFDFMSSTPTLFNSGTRRSQLSSCYLTTVDDDLDGIYEALKENALLSKFAGGLGNDWTRVRALGSHIKGTNGKSQGVVPFLKVVNDTAVAVNQGGKRKGAVCAYLETWHLDIEEFLELRKNTGDDRRRTHDMNTANWIPDLFMKRVMEGGDWTLFSPSTCPDLHDLFGAEFEAAYTAYEDKVARGEIKLFKRIPAAQLWRKMLGMLFETGHPWITFKDPCNVRSPQQHVGVVHSSNLCTEITLNTSDAEIAVCNLGSVNLVAHLKEQADGTLALDHDKLKRTVSVAMRMLDNVIDINYYAVAKARNSNLKHRPVGMGIMGFQDCLHLLRTPYASQEAVQFADTSMEAVCYYAYYASTELAQERGRYSSYRGSLWDRGILPQDSVKLLADARGGYVEVDSSESMDWTELRSRIATYGMRNSNCVAIAPTATISNIIGVSACIEPTFQNLYVKSNLSGEFTVVNDYLVRDLKARGLWDEVMVADLKYFDGTLSRIDRIPADLRAIYATAFELDPVWLVEAASRRQKWIDQAQSLNIYMGGASGKKLDEIYKLAWVRGLKTTYYLRTMAATHVEKSTVAHGALNAVSSGGGEGSGGAAGGAAGGFGVSGGAASGGIQAAAATPAGAVDAAPEADGPVCMMRPGDPGFEECEACQ</sequence>
<keyword evidence="4 9" id="KW-0547">Nucleotide-binding</keyword>
<evidence type="ECO:0000256" key="10">
    <source>
        <dbReference type="RuleBase" id="RU003410"/>
    </source>
</evidence>
<evidence type="ECO:0000256" key="1">
    <source>
        <dbReference type="ARBA" id="ARBA00010406"/>
    </source>
</evidence>
<dbReference type="CDD" id="cd01679">
    <property type="entry name" value="RNR_I"/>
    <property type="match status" value="1"/>
</dbReference>
<comment type="caution">
    <text evidence="13">The sequence shown here is derived from an EMBL/GenBank/DDBJ whole genome shotgun (WGS) entry which is preliminary data.</text>
</comment>
<accession>A0ABW9ENZ6</accession>
<keyword evidence="14" id="KW-1185">Reference proteome</keyword>
<dbReference type="EMBL" id="JAQQCL010000034">
    <property type="protein sequence ID" value="MFM0720802.1"/>
    <property type="molecule type" value="Genomic_DNA"/>
</dbReference>
<evidence type="ECO:0000256" key="9">
    <source>
        <dbReference type="PROSITE-ProRule" id="PRU00492"/>
    </source>
</evidence>
<dbReference type="Proteomes" id="UP001629392">
    <property type="component" value="Unassembled WGS sequence"/>
</dbReference>
<dbReference type="InterPro" id="IPR008926">
    <property type="entry name" value="RNR_R1-su_N"/>
</dbReference>
<evidence type="ECO:0000256" key="4">
    <source>
        <dbReference type="ARBA" id="ARBA00022741"/>
    </source>
</evidence>
<dbReference type="EC" id="1.17.4.1" evidence="2 10"/>
<keyword evidence="3" id="KW-0021">Allosteric enzyme</keyword>
<dbReference type="NCBIfam" id="NF005544">
    <property type="entry name" value="PRK07207.1"/>
    <property type="match status" value="1"/>
</dbReference>
<proteinExistence type="inferred from homology"/>
<dbReference type="InterPro" id="IPR039718">
    <property type="entry name" value="Rrm1"/>
</dbReference>
<dbReference type="Pfam" id="PF00317">
    <property type="entry name" value="Ribonuc_red_lgN"/>
    <property type="match status" value="1"/>
</dbReference>
<comment type="function">
    <text evidence="10">Provides the precursors necessary for DNA synthesis. Catalyzes the biosynthesis of deoxyribonucleotides from the corresponding ribonucleotides.</text>
</comment>
<feature type="region of interest" description="Disordered" evidence="11">
    <location>
        <begin position="1"/>
        <end position="25"/>
    </location>
</feature>
<dbReference type="PANTHER" id="PTHR11573:SF6">
    <property type="entry name" value="RIBONUCLEOSIDE-DIPHOSPHATE REDUCTASE LARGE SUBUNIT"/>
    <property type="match status" value="1"/>
</dbReference>
<dbReference type="InterPro" id="IPR013509">
    <property type="entry name" value="RNR_lsu_N"/>
</dbReference>